<evidence type="ECO:0000313" key="1">
    <source>
        <dbReference type="EMBL" id="KMZ71100.1"/>
    </source>
</evidence>
<keyword evidence="2" id="KW-1185">Reference proteome</keyword>
<reference evidence="2" key="1">
    <citation type="journal article" date="2016" name="Nature">
        <title>The genome of the seagrass Zostera marina reveals angiosperm adaptation to the sea.</title>
        <authorList>
            <person name="Olsen J.L."/>
            <person name="Rouze P."/>
            <person name="Verhelst B."/>
            <person name="Lin Y.-C."/>
            <person name="Bayer T."/>
            <person name="Collen J."/>
            <person name="Dattolo E."/>
            <person name="De Paoli E."/>
            <person name="Dittami S."/>
            <person name="Maumus F."/>
            <person name="Michel G."/>
            <person name="Kersting A."/>
            <person name="Lauritano C."/>
            <person name="Lohaus R."/>
            <person name="Toepel M."/>
            <person name="Tonon T."/>
            <person name="Vanneste K."/>
            <person name="Amirebrahimi M."/>
            <person name="Brakel J."/>
            <person name="Bostroem C."/>
            <person name="Chovatia M."/>
            <person name="Grimwood J."/>
            <person name="Jenkins J.W."/>
            <person name="Jueterbock A."/>
            <person name="Mraz A."/>
            <person name="Stam W.T."/>
            <person name="Tice H."/>
            <person name="Bornberg-Bauer E."/>
            <person name="Green P.J."/>
            <person name="Pearson G.A."/>
            <person name="Procaccini G."/>
            <person name="Duarte C.M."/>
            <person name="Schmutz J."/>
            <person name="Reusch T.B.H."/>
            <person name="Van de Peer Y."/>
        </authorList>
    </citation>
    <scope>NUCLEOTIDE SEQUENCE [LARGE SCALE GENOMIC DNA]</scope>
    <source>
        <strain evidence="2">cv. Finnish</strain>
    </source>
</reference>
<name>A0A0K9PSA8_ZOSMR</name>
<proteinExistence type="predicted"/>
<gene>
    <name evidence="1" type="ORF">ZOSMA_189G00620</name>
</gene>
<dbReference type="EMBL" id="LFYR01000691">
    <property type="protein sequence ID" value="KMZ71100.1"/>
    <property type="molecule type" value="Genomic_DNA"/>
</dbReference>
<organism evidence="1 2">
    <name type="scientific">Zostera marina</name>
    <name type="common">Eelgrass</name>
    <dbReference type="NCBI Taxonomy" id="29655"/>
    <lineage>
        <taxon>Eukaryota</taxon>
        <taxon>Viridiplantae</taxon>
        <taxon>Streptophyta</taxon>
        <taxon>Embryophyta</taxon>
        <taxon>Tracheophyta</taxon>
        <taxon>Spermatophyta</taxon>
        <taxon>Magnoliopsida</taxon>
        <taxon>Liliopsida</taxon>
        <taxon>Zosteraceae</taxon>
        <taxon>Zostera</taxon>
    </lineage>
</organism>
<dbReference type="AlphaFoldDB" id="A0A0K9PSA8"/>
<evidence type="ECO:0000313" key="2">
    <source>
        <dbReference type="Proteomes" id="UP000036987"/>
    </source>
</evidence>
<dbReference type="Proteomes" id="UP000036987">
    <property type="component" value="Unassembled WGS sequence"/>
</dbReference>
<accession>A0A0K9PSA8</accession>
<protein>
    <submittedName>
        <fullName evidence="1">Uncharacterized protein</fullName>
    </submittedName>
</protein>
<comment type="caution">
    <text evidence="1">The sequence shown here is derived from an EMBL/GenBank/DDBJ whole genome shotgun (WGS) entry which is preliminary data.</text>
</comment>
<sequence>MFGDCSQGENDNVVNACETFNAHGSTLLLLVTLDGCHLHQKKQNKGKCF</sequence>